<dbReference type="RefSeq" id="WP_011753123.1">
    <property type="nucleotide sequence ID" value="NC_008698.1"/>
</dbReference>
<protein>
    <recommendedName>
        <fullName evidence="3">Clan AA aspartic protease</fullName>
    </recommendedName>
</protein>
<reference evidence="2" key="1">
    <citation type="journal article" date="2008" name="J. Bacteriol.">
        <title>Genome sequence of Thermofilum pendens reveals an exceptional loss of biosynthetic pathways without genome reduction.</title>
        <authorList>
            <person name="Anderson I."/>
            <person name="Rodriguez J."/>
            <person name="Susanti D."/>
            <person name="Porat I."/>
            <person name="Reich C."/>
            <person name="Ulrich L.E."/>
            <person name="Elkins J.G."/>
            <person name="Mavromatis K."/>
            <person name="Lykidis A."/>
            <person name="Kim E."/>
            <person name="Thompson L.S."/>
            <person name="Nolan M."/>
            <person name="Land M."/>
            <person name="Copeland A."/>
            <person name="Lapidus A."/>
            <person name="Lucas S."/>
            <person name="Detter C."/>
            <person name="Zhulin I.B."/>
            <person name="Olsen G.J."/>
            <person name="Whitman W."/>
            <person name="Mukhopadhyay B."/>
            <person name="Bristow J."/>
            <person name="Kyrpides N."/>
        </authorList>
    </citation>
    <scope>NUCLEOTIDE SEQUENCE [LARGE SCALE GENOMIC DNA]</scope>
    <source>
        <strain evidence="2">DSM 2475 / Hrk 5</strain>
    </source>
</reference>
<name>A1S078_THEPD</name>
<dbReference type="Proteomes" id="UP000000641">
    <property type="component" value="Chromosome"/>
</dbReference>
<evidence type="ECO:0008006" key="3">
    <source>
        <dbReference type="Google" id="ProtNLM"/>
    </source>
</evidence>
<accession>A1S078</accession>
<dbReference type="HOGENOM" id="CLU_149114_0_0_2"/>
<keyword evidence="2" id="KW-1185">Reference proteome</keyword>
<evidence type="ECO:0000313" key="2">
    <source>
        <dbReference type="Proteomes" id="UP000000641"/>
    </source>
</evidence>
<dbReference type="KEGG" id="tpe:Tpen_1461"/>
<dbReference type="GeneID" id="4600587"/>
<dbReference type="EnsemblBacteria" id="ABL78858">
    <property type="protein sequence ID" value="ABL78858"/>
    <property type="gene ID" value="Tpen_1461"/>
</dbReference>
<gene>
    <name evidence="1" type="ordered locus">Tpen_1461</name>
</gene>
<dbReference type="STRING" id="368408.Tpen_1461"/>
<dbReference type="OrthoDB" id="25485at2157"/>
<dbReference type="EMBL" id="CP000505">
    <property type="protein sequence ID" value="ABL78858.1"/>
    <property type="molecule type" value="Genomic_DNA"/>
</dbReference>
<proteinExistence type="predicted"/>
<dbReference type="AlphaFoldDB" id="A1S078"/>
<sequence length="140" mass="15400">MGIRVRVRIVVGERSLETSALLNSGFESDEPDVCIPVALARRLGLWPPQEVRGEDAFTAGGEVTLYVLSAQARIQLLAGGEVKSEAACVLVVNPYVDEVLLSDYVMDELGVVALSFRRGLWRHASDPPSTVRESEKPEYW</sequence>
<organism evidence="1 2">
    <name type="scientific">Thermofilum pendens (strain DSM 2475 / Hrk 5)</name>
    <dbReference type="NCBI Taxonomy" id="368408"/>
    <lineage>
        <taxon>Archaea</taxon>
        <taxon>Thermoproteota</taxon>
        <taxon>Thermoprotei</taxon>
        <taxon>Thermofilales</taxon>
        <taxon>Thermofilaceae</taxon>
        <taxon>Thermofilum</taxon>
    </lineage>
</organism>
<evidence type="ECO:0000313" key="1">
    <source>
        <dbReference type="EMBL" id="ABL78858.1"/>
    </source>
</evidence>
<dbReference type="eggNOG" id="arCOG04017">
    <property type="taxonomic scope" value="Archaea"/>
</dbReference>